<dbReference type="PATRIC" id="fig|1096930.3.peg.585"/>
<dbReference type="SUPFAM" id="SSF50789">
    <property type="entry name" value="Herpes virus serine proteinase, assemblin"/>
    <property type="match status" value="1"/>
</dbReference>
<dbReference type="EMBL" id="ATHL01000025">
    <property type="protein sequence ID" value="EQB19081.1"/>
    <property type="molecule type" value="Genomic_DNA"/>
</dbReference>
<dbReference type="InterPro" id="IPR054613">
    <property type="entry name" value="Peptidase_S78_dom"/>
</dbReference>
<dbReference type="OrthoDB" id="9804926at2"/>
<keyword evidence="2" id="KW-0645">Protease</keyword>
<dbReference type="NCBIfam" id="TIGR01543">
    <property type="entry name" value="proheadase_HK97"/>
    <property type="match status" value="1"/>
</dbReference>
<evidence type="ECO:0000256" key="1">
    <source>
        <dbReference type="ARBA" id="ARBA00022612"/>
    </source>
</evidence>
<dbReference type="Pfam" id="PF04586">
    <property type="entry name" value="Peptidase_S78"/>
    <property type="match status" value="1"/>
</dbReference>
<proteinExistence type="predicted"/>
<evidence type="ECO:0000256" key="3">
    <source>
        <dbReference type="ARBA" id="ARBA00022801"/>
    </source>
</evidence>
<evidence type="ECO:0000259" key="4">
    <source>
        <dbReference type="Pfam" id="PF04586"/>
    </source>
</evidence>
<dbReference type="AlphaFoldDB" id="T0HRT2"/>
<comment type="caution">
    <text evidence="5">The sequence shown here is derived from an EMBL/GenBank/DDBJ whole genome shotgun (WGS) entry which is preliminary data.</text>
</comment>
<feature type="domain" description="Prohead serine protease" evidence="4">
    <location>
        <begin position="7"/>
        <end position="130"/>
    </location>
</feature>
<evidence type="ECO:0000313" key="6">
    <source>
        <dbReference type="Proteomes" id="UP000015527"/>
    </source>
</evidence>
<reference evidence="5 6" key="1">
    <citation type="journal article" date="2013" name="Genome Announc.">
        <title>Genome Sequence of Novosphingobium lindaniclasticum LE124T, Isolated from a Hexachlorocyclohexane Dumpsite.</title>
        <authorList>
            <person name="Saxena A."/>
            <person name="Nayyar N."/>
            <person name="Sangwan N."/>
            <person name="Kumari R."/>
            <person name="Khurana J.P."/>
            <person name="Lal R."/>
        </authorList>
    </citation>
    <scope>NUCLEOTIDE SEQUENCE [LARGE SCALE GENOMIC DNA]</scope>
    <source>
        <strain evidence="5 6">LE124</strain>
    </source>
</reference>
<organism evidence="5 6">
    <name type="scientific">Novosphingobium lindaniclasticum LE124</name>
    <dbReference type="NCBI Taxonomy" id="1096930"/>
    <lineage>
        <taxon>Bacteria</taxon>
        <taxon>Pseudomonadati</taxon>
        <taxon>Pseudomonadota</taxon>
        <taxon>Alphaproteobacteria</taxon>
        <taxon>Sphingomonadales</taxon>
        <taxon>Sphingomonadaceae</taxon>
        <taxon>Novosphingobium</taxon>
    </lineage>
</organism>
<dbReference type="GO" id="GO:0006508">
    <property type="term" value="P:proteolysis"/>
    <property type="evidence" value="ECO:0007669"/>
    <property type="project" value="UniProtKB-KW"/>
</dbReference>
<gene>
    <name evidence="5" type="ORF">L284_02970</name>
</gene>
<accession>T0HRT2</accession>
<keyword evidence="3" id="KW-0378">Hydrolase</keyword>
<sequence length="133" mass="14728">MSEPLRFAGYAALFGKRDSGRDVIRAGAFARTLAERRDPLPLFWQHRPDLRIGWVETVAEDPRGLRVVASVDNPDGAAGLALKRAAVTGLSFGYRTRASHRTAEGRELLDLELFEISLVTHPMQHGARVHLIS</sequence>
<evidence type="ECO:0000256" key="2">
    <source>
        <dbReference type="ARBA" id="ARBA00022670"/>
    </source>
</evidence>
<keyword evidence="6" id="KW-1185">Reference proteome</keyword>
<name>T0HRT2_9SPHN</name>
<dbReference type="eggNOG" id="COG3740">
    <property type="taxonomic scope" value="Bacteria"/>
</dbReference>
<dbReference type="InterPro" id="IPR006433">
    <property type="entry name" value="Prohead_protease"/>
</dbReference>
<dbReference type="Proteomes" id="UP000015527">
    <property type="component" value="Unassembled WGS sequence"/>
</dbReference>
<dbReference type="RefSeq" id="WP_021232566.1">
    <property type="nucleotide sequence ID" value="NZ_ATHL01000025.1"/>
</dbReference>
<evidence type="ECO:0000313" key="5">
    <source>
        <dbReference type="EMBL" id="EQB19081.1"/>
    </source>
</evidence>
<dbReference type="GO" id="GO:0008233">
    <property type="term" value="F:peptidase activity"/>
    <property type="evidence" value="ECO:0007669"/>
    <property type="project" value="UniProtKB-KW"/>
</dbReference>
<protein>
    <submittedName>
        <fullName evidence="5">Peptidase U35</fullName>
    </submittedName>
</protein>
<keyword evidence="1" id="KW-1188">Viral release from host cell</keyword>